<evidence type="ECO:0000313" key="1">
    <source>
        <dbReference type="EMBL" id="KER26854.1"/>
    </source>
</evidence>
<dbReference type="EMBL" id="KL596737">
    <property type="protein sequence ID" value="KER26854.1"/>
    <property type="molecule type" value="Genomic_DNA"/>
</dbReference>
<evidence type="ECO:0000313" key="2">
    <source>
        <dbReference type="Proteomes" id="UP000054324"/>
    </source>
</evidence>
<dbReference type="OrthoDB" id="5959043at2759"/>
<sequence>MITLKNRRLLYCGDVKCAASVVGLSLARRGTATKPPSMERRQDATPNMYVAENPTTPPFEPYKAATTILPGHTIPPLPSGTRRLPHEKLQLNEHKSSGNVHTIGSSWLGTTRLACPPGIIVRELPQELQQYHAPGTKRSNKPMAAVIPTTSLWPESSVSPASSECYKLRSNSTADAFVQTDDVAIDMDLLLHTEDMLRTQRSISVSNVRPTSNVDKSSIQPRLSDMYARSTHVIPSSQSGDRDDLERLRQALVLQNKVNDDLKRLLVSALAGNSDLADKFVDLTSDNANLSGRSQDLAAQKAVLAEAASTAEIAADVWRAKCLAGRVVATEAARRLTLANRQTQLTRHALAHLLGERARIRLQLGQAAGSLLSICSQKSPGTVGAPVPWDTLSLASLCNHLAAQLQSLDLTGCCSNPVLCQSDTPGELLAMRVLTNTLPEEMLVAREGHQIQNSQLQQKSDLPTLVPPITPSDSNDLIQKALDAFASTRFLGSDTPCIANCRGCRGNVTVV</sequence>
<dbReference type="RefSeq" id="XP_009169401.1">
    <property type="nucleotide sequence ID" value="XM_009171137.1"/>
</dbReference>
<dbReference type="GO" id="GO:0000139">
    <property type="term" value="C:Golgi membrane"/>
    <property type="evidence" value="ECO:0007669"/>
    <property type="project" value="TreeGrafter"/>
</dbReference>
<organism evidence="1 2">
    <name type="scientific">Opisthorchis viverrini</name>
    <name type="common">Southeast Asian liver fluke</name>
    <dbReference type="NCBI Taxonomy" id="6198"/>
    <lineage>
        <taxon>Eukaryota</taxon>
        <taxon>Metazoa</taxon>
        <taxon>Spiralia</taxon>
        <taxon>Lophotrochozoa</taxon>
        <taxon>Platyhelminthes</taxon>
        <taxon>Trematoda</taxon>
        <taxon>Digenea</taxon>
        <taxon>Opisthorchiida</taxon>
        <taxon>Opisthorchiata</taxon>
        <taxon>Opisthorchiidae</taxon>
        <taxon>Opisthorchis</taxon>
    </lineage>
</organism>
<dbReference type="GO" id="GO:0007030">
    <property type="term" value="P:Golgi organization"/>
    <property type="evidence" value="ECO:0007669"/>
    <property type="project" value="InterPro"/>
</dbReference>
<protein>
    <submittedName>
        <fullName evidence="1">Uncharacterized protein</fullName>
    </submittedName>
</protein>
<accession>A0A075AEM0</accession>
<dbReference type="GeneID" id="20320167"/>
<reference evidence="1 2" key="1">
    <citation type="submission" date="2013-11" db="EMBL/GenBank/DDBJ databases">
        <title>Opisthorchis viverrini - life in the bile duct.</title>
        <authorList>
            <person name="Young N.D."/>
            <person name="Nagarajan N."/>
            <person name="Lin S.J."/>
            <person name="Korhonen P.K."/>
            <person name="Jex A.R."/>
            <person name="Hall R.S."/>
            <person name="Safavi-Hemami H."/>
            <person name="Kaewkong W."/>
            <person name="Bertrand D."/>
            <person name="Gao S."/>
            <person name="Seet Q."/>
            <person name="Wongkham S."/>
            <person name="Teh B.T."/>
            <person name="Wongkham C."/>
            <person name="Intapan P.M."/>
            <person name="Maleewong W."/>
            <person name="Yang X."/>
            <person name="Hu M."/>
            <person name="Wang Z."/>
            <person name="Hofmann A."/>
            <person name="Sternberg P.W."/>
            <person name="Tan P."/>
            <person name="Wang J."/>
            <person name="Gasser R.B."/>
        </authorList>
    </citation>
    <scope>NUCLEOTIDE SEQUENCE [LARGE SCALE GENOMIC DNA]</scope>
</reference>
<dbReference type="AlphaFoldDB" id="A0A075AEM0"/>
<dbReference type="PANTHER" id="PTHR13066:SF2">
    <property type="entry name" value="GOLGIN-45"/>
    <property type="match status" value="1"/>
</dbReference>
<dbReference type="KEGG" id="ovi:T265_05985"/>
<dbReference type="PANTHER" id="PTHR13066">
    <property type="entry name" value="BASIC LEUCINE ZIPPER NUCLEAR FACTOR 1 BLZF1 PROTEIN"/>
    <property type="match status" value="1"/>
</dbReference>
<dbReference type="InterPro" id="IPR027095">
    <property type="entry name" value="Golgin-45"/>
</dbReference>
<name>A0A075AEM0_OPIVI</name>
<dbReference type="CTD" id="20320167"/>
<dbReference type="Proteomes" id="UP000054324">
    <property type="component" value="Unassembled WGS sequence"/>
</dbReference>
<keyword evidence="2" id="KW-1185">Reference proteome</keyword>
<dbReference type="STRING" id="6198.A0A075AEM0"/>
<proteinExistence type="predicted"/>
<dbReference type="GO" id="GO:0043001">
    <property type="term" value="P:Golgi to plasma membrane protein transport"/>
    <property type="evidence" value="ECO:0007669"/>
    <property type="project" value="InterPro"/>
</dbReference>
<gene>
    <name evidence="1" type="ORF">T265_05985</name>
</gene>